<feature type="region of interest" description="Disordered" evidence="1">
    <location>
        <begin position="182"/>
        <end position="209"/>
    </location>
</feature>
<proteinExistence type="predicted"/>
<gene>
    <name evidence="2" type="ORF">M9458_054162</name>
</gene>
<feature type="non-terminal residue" evidence="2">
    <location>
        <position position="209"/>
    </location>
</feature>
<evidence type="ECO:0000313" key="2">
    <source>
        <dbReference type="EMBL" id="KAL0150569.1"/>
    </source>
</evidence>
<sequence length="209" mass="23072">MRALRSRLSLFSRKEGQPSAPRGPAAAEAQTKLKSWRPQVDLADDAPSLPYKPLQDTSCLNGRVYTAAGQALASLHTMAVLQAYKADLLKDLDRGKGLTPDEVAALRCTTDLALRATKQAATAMGRNMVAMVVTERHLWVNLVEIRRKERGFLLDSPVSPYELFGTSVETVASSAAFKSFIPRRPRSEPEQQKGPGPSRWDWEKVRVKG</sequence>
<accession>A0ABD0MK98</accession>
<reference evidence="2 3" key="1">
    <citation type="submission" date="2024-05" db="EMBL/GenBank/DDBJ databases">
        <title>Genome sequencing and assembly of Indian major carp, Cirrhinus mrigala (Hamilton, 1822).</title>
        <authorList>
            <person name="Mohindra V."/>
            <person name="Chowdhury L.M."/>
            <person name="Lal K."/>
            <person name="Jena J.K."/>
        </authorList>
    </citation>
    <scope>NUCLEOTIDE SEQUENCE [LARGE SCALE GENOMIC DNA]</scope>
    <source>
        <strain evidence="2">CM1030</strain>
        <tissue evidence="2">Blood</tissue>
    </source>
</reference>
<dbReference type="Proteomes" id="UP001529510">
    <property type="component" value="Unassembled WGS sequence"/>
</dbReference>
<dbReference type="AlphaFoldDB" id="A0ABD0MK98"/>
<evidence type="ECO:0000313" key="3">
    <source>
        <dbReference type="Proteomes" id="UP001529510"/>
    </source>
</evidence>
<evidence type="ECO:0000256" key="1">
    <source>
        <dbReference type="SAM" id="MobiDB-lite"/>
    </source>
</evidence>
<feature type="compositionally biased region" description="Low complexity" evidence="1">
    <location>
        <begin position="1"/>
        <end position="11"/>
    </location>
</feature>
<feature type="compositionally biased region" description="Basic and acidic residues" evidence="1">
    <location>
        <begin position="200"/>
        <end position="209"/>
    </location>
</feature>
<name>A0ABD0MK98_CIRMR</name>
<organism evidence="2 3">
    <name type="scientific">Cirrhinus mrigala</name>
    <name type="common">Mrigala</name>
    <dbReference type="NCBI Taxonomy" id="683832"/>
    <lineage>
        <taxon>Eukaryota</taxon>
        <taxon>Metazoa</taxon>
        <taxon>Chordata</taxon>
        <taxon>Craniata</taxon>
        <taxon>Vertebrata</taxon>
        <taxon>Euteleostomi</taxon>
        <taxon>Actinopterygii</taxon>
        <taxon>Neopterygii</taxon>
        <taxon>Teleostei</taxon>
        <taxon>Ostariophysi</taxon>
        <taxon>Cypriniformes</taxon>
        <taxon>Cyprinidae</taxon>
        <taxon>Labeoninae</taxon>
        <taxon>Labeonini</taxon>
        <taxon>Cirrhinus</taxon>
    </lineage>
</organism>
<dbReference type="EMBL" id="JAMKFB020000292">
    <property type="protein sequence ID" value="KAL0150569.1"/>
    <property type="molecule type" value="Genomic_DNA"/>
</dbReference>
<feature type="region of interest" description="Disordered" evidence="1">
    <location>
        <begin position="1"/>
        <end position="37"/>
    </location>
</feature>
<keyword evidence="3" id="KW-1185">Reference proteome</keyword>
<comment type="caution">
    <text evidence="2">The sequence shown here is derived from an EMBL/GenBank/DDBJ whole genome shotgun (WGS) entry which is preliminary data.</text>
</comment>
<protein>
    <submittedName>
        <fullName evidence="2">Uncharacterized protein</fullName>
    </submittedName>
</protein>